<evidence type="ECO:0000259" key="1">
    <source>
        <dbReference type="Pfam" id="PF07883"/>
    </source>
</evidence>
<accession>A0A4R0JVZ1</accession>
<name>A0A4R0JVZ1_9ACTN</name>
<dbReference type="PANTHER" id="PTHR36440:SF1">
    <property type="entry name" value="PUTATIVE (AFU_ORTHOLOGUE AFUA_8G07350)-RELATED"/>
    <property type="match status" value="1"/>
</dbReference>
<sequence length="167" mass="17883">MRRGWLVTVTRGVISTQDTQTALWFLGVLSQVRVSGEQTGGAFSITENLARRGNASPVHSHDHEDETIFVLDGELRVVTGEAEHSAGPGTVAVLPKRISHAYVVTSATARFITLHMPGGFEQFAAEVGRPAQTLTLPPEPAVPPDLAELTRIAARHGITILAPPPRP</sequence>
<dbReference type="Pfam" id="PF07883">
    <property type="entry name" value="Cupin_2"/>
    <property type="match status" value="1"/>
</dbReference>
<evidence type="ECO:0000313" key="2">
    <source>
        <dbReference type="EMBL" id="TCC50890.1"/>
    </source>
</evidence>
<dbReference type="InterPro" id="IPR011051">
    <property type="entry name" value="RmlC_Cupin_sf"/>
</dbReference>
<feature type="domain" description="Cupin type-2" evidence="1">
    <location>
        <begin position="53"/>
        <end position="112"/>
    </location>
</feature>
<dbReference type="InterPro" id="IPR053146">
    <property type="entry name" value="QDO-like"/>
</dbReference>
<organism evidence="2 3">
    <name type="scientific">Kribbella capetownensis</name>
    <dbReference type="NCBI Taxonomy" id="1572659"/>
    <lineage>
        <taxon>Bacteria</taxon>
        <taxon>Bacillati</taxon>
        <taxon>Actinomycetota</taxon>
        <taxon>Actinomycetes</taxon>
        <taxon>Propionibacteriales</taxon>
        <taxon>Kribbellaceae</taxon>
        <taxon>Kribbella</taxon>
    </lineage>
</organism>
<dbReference type="EMBL" id="SJKD01000002">
    <property type="protein sequence ID" value="TCC50890.1"/>
    <property type="molecule type" value="Genomic_DNA"/>
</dbReference>
<dbReference type="PANTHER" id="PTHR36440">
    <property type="entry name" value="PUTATIVE (AFU_ORTHOLOGUE AFUA_8G07350)-RELATED"/>
    <property type="match status" value="1"/>
</dbReference>
<dbReference type="InterPro" id="IPR014710">
    <property type="entry name" value="RmlC-like_jellyroll"/>
</dbReference>
<protein>
    <submittedName>
        <fullName evidence="2">Cupin domain-containing protein</fullName>
    </submittedName>
</protein>
<comment type="caution">
    <text evidence="2">The sequence shown here is derived from an EMBL/GenBank/DDBJ whole genome shotgun (WGS) entry which is preliminary data.</text>
</comment>
<dbReference type="InterPro" id="IPR013096">
    <property type="entry name" value="Cupin_2"/>
</dbReference>
<keyword evidence="3" id="KW-1185">Reference proteome</keyword>
<dbReference type="SUPFAM" id="SSF51182">
    <property type="entry name" value="RmlC-like cupins"/>
    <property type="match status" value="1"/>
</dbReference>
<dbReference type="AlphaFoldDB" id="A0A4R0JVZ1"/>
<dbReference type="Gene3D" id="2.60.120.10">
    <property type="entry name" value="Jelly Rolls"/>
    <property type="match status" value="1"/>
</dbReference>
<proteinExistence type="predicted"/>
<dbReference type="OrthoDB" id="9791637at2"/>
<evidence type="ECO:0000313" key="3">
    <source>
        <dbReference type="Proteomes" id="UP000293342"/>
    </source>
</evidence>
<dbReference type="Proteomes" id="UP000293342">
    <property type="component" value="Unassembled WGS sequence"/>
</dbReference>
<gene>
    <name evidence="2" type="ORF">E0H75_12085</name>
</gene>
<reference evidence="2 3" key="1">
    <citation type="submission" date="2019-02" db="EMBL/GenBank/DDBJ databases">
        <title>Kribbella capetownensis sp. nov. and Kribbella speibonae sp. nov., isolated from soil.</title>
        <authorList>
            <person name="Curtis S.M."/>
            <person name="Norton I."/>
            <person name="Everest G.J."/>
            <person name="Meyers P.R."/>
        </authorList>
    </citation>
    <scope>NUCLEOTIDE SEQUENCE [LARGE SCALE GENOMIC DNA]</scope>
    <source>
        <strain evidence="2 3">YM53</strain>
    </source>
</reference>